<accession>A0A0N5AGT1</accession>
<sequence>MECEELGGRYKELQDRHFILMDADTGKVVTGRQFPKLLAIATDVHGGTLFLTCENRSFELNLEEVLRRNEVKYAESTSGNYANKTAKIGINFLRLLDGIKQEGLDCGNQITEFLRFILGTNNNIRVLYFTKNVHIERDGLPEEGWHNRIIDPVIFPNILNVLKSSNFLQVVYPDECPYMVVCESSLDHLNSLLNKEDHVDMRYLRPVIAVSGAKAYDEDVWSELKINDVTFTCSIPCSRCVLVNIDPDTGIPRRSEEPLKTLRRYRLPPPDLRLVLHQSPIFGRFMGVNNKGTIRVGDPIFQSSVLIMLQTWQVVVPALVGGAACTAVALYIYQKRCYNALTEFVEVGTVSKLNIYPVKSMRAVSVDEMLCTKLGGECKELKDRHFMLYDGNTGKFFTGRQIPKLVTITANVEDNMLKLTSVVQNAFRLYDGLKQEGLDCGDGIQKFFSQLFDVSDNIRLLYFKDNLYSERDVIPSKSWLLGFVPNRCDRIAYVDDVPFMAMCESSVADLNTHLDADNQVDMRYFRPSIQISGPPAYDEDLWAEMRISNVTFSCYKPCVRCVMTTINPDTGIRRESMEPLKTLRTYRLAPGKLRNYYKESPVFGVDMGVNNTGTIKVGDVVYVRYKTHRC</sequence>
<dbReference type="PANTHER" id="PTHR14237:SF19">
    <property type="entry name" value="MITOCHONDRIAL AMIDOXIME REDUCING COMPONENT 1"/>
    <property type="match status" value="1"/>
</dbReference>
<dbReference type="InterPro" id="IPR011037">
    <property type="entry name" value="Pyrv_Knase-like_insert_dom_sf"/>
</dbReference>
<evidence type="ECO:0000259" key="2">
    <source>
        <dbReference type="PROSITE" id="PS51340"/>
    </source>
</evidence>
<evidence type="ECO:0000313" key="3">
    <source>
        <dbReference type="Proteomes" id="UP000046393"/>
    </source>
</evidence>
<dbReference type="AlphaFoldDB" id="A0A0N5AGT1"/>
<keyword evidence="1" id="KW-0472">Membrane</keyword>
<dbReference type="GO" id="GO:0030151">
    <property type="term" value="F:molybdenum ion binding"/>
    <property type="evidence" value="ECO:0007669"/>
    <property type="project" value="InterPro"/>
</dbReference>
<keyword evidence="3" id="KW-1185">Reference proteome</keyword>
<protein>
    <submittedName>
        <fullName evidence="4">MOSC domain-containing protein</fullName>
    </submittedName>
</protein>
<dbReference type="InterPro" id="IPR005302">
    <property type="entry name" value="MoCF_Sase_C"/>
</dbReference>
<dbReference type="GO" id="GO:0003824">
    <property type="term" value="F:catalytic activity"/>
    <property type="evidence" value="ECO:0007669"/>
    <property type="project" value="InterPro"/>
</dbReference>
<evidence type="ECO:0000313" key="4">
    <source>
        <dbReference type="WBParaSite" id="SMUV_0000355001-mRNA-1"/>
    </source>
</evidence>
<dbReference type="Pfam" id="PF03473">
    <property type="entry name" value="MOSC"/>
    <property type="match status" value="2"/>
</dbReference>
<keyword evidence="1" id="KW-1133">Transmembrane helix</keyword>
<dbReference type="Pfam" id="PF03476">
    <property type="entry name" value="MOSC_N"/>
    <property type="match status" value="2"/>
</dbReference>
<dbReference type="SUPFAM" id="SSF50800">
    <property type="entry name" value="PK beta-barrel domain-like"/>
    <property type="match status" value="2"/>
</dbReference>
<feature type="domain" description="MOSC" evidence="2">
    <location>
        <begin position="467"/>
        <end position="624"/>
    </location>
</feature>
<dbReference type="InterPro" id="IPR005303">
    <property type="entry name" value="MOCOS_middle"/>
</dbReference>
<feature type="domain" description="MOSC" evidence="2">
    <location>
        <begin position="151"/>
        <end position="303"/>
    </location>
</feature>
<evidence type="ECO:0000256" key="1">
    <source>
        <dbReference type="SAM" id="Phobius"/>
    </source>
</evidence>
<organism evidence="3 4">
    <name type="scientific">Syphacia muris</name>
    <dbReference type="NCBI Taxonomy" id="451379"/>
    <lineage>
        <taxon>Eukaryota</taxon>
        <taxon>Metazoa</taxon>
        <taxon>Ecdysozoa</taxon>
        <taxon>Nematoda</taxon>
        <taxon>Chromadorea</taxon>
        <taxon>Rhabditida</taxon>
        <taxon>Spirurina</taxon>
        <taxon>Oxyuridomorpha</taxon>
        <taxon>Oxyuroidea</taxon>
        <taxon>Oxyuridae</taxon>
        <taxon>Syphacia</taxon>
    </lineage>
</organism>
<feature type="transmembrane region" description="Helical" evidence="1">
    <location>
        <begin position="312"/>
        <end position="333"/>
    </location>
</feature>
<dbReference type="PANTHER" id="PTHR14237">
    <property type="entry name" value="MOLYBDOPTERIN COFACTOR SULFURASE MOSC"/>
    <property type="match status" value="1"/>
</dbReference>
<reference evidence="4" key="1">
    <citation type="submission" date="2017-02" db="UniProtKB">
        <authorList>
            <consortium name="WormBaseParasite"/>
        </authorList>
    </citation>
    <scope>IDENTIFICATION</scope>
</reference>
<proteinExistence type="predicted"/>
<keyword evidence="1" id="KW-0812">Transmembrane</keyword>
<dbReference type="STRING" id="451379.A0A0N5AGT1"/>
<dbReference type="Proteomes" id="UP000046393">
    <property type="component" value="Unplaced"/>
</dbReference>
<name>A0A0N5AGT1_9BILA</name>
<dbReference type="SUPFAM" id="SSF141673">
    <property type="entry name" value="MOSC N-terminal domain-like"/>
    <property type="match status" value="2"/>
</dbReference>
<dbReference type="GO" id="GO:0030170">
    <property type="term" value="F:pyridoxal phosphate binding"/>
    <property type="evidence" value="ECO:0007669"/>
    <property type="project" value="InterPro"/>
</dbReference>
<dbReference type="WBParaSite" id="SMUV_0000355001-mRNA-1">
    <property type="protein sequence ID" value="SMUV_0000355001-mRNA-1"/>
    <property type="gene ID" value="SMUV_0000355001"/>
</dbReference>
<dbReference type="PROSITE" id="PS51340">
    <property type="entry name" value="MOSC"/>
    <property type="match status" value="2"/>
</dbReference>